<dbReference type="InterPro" id="IPR025588">
    <property type="entry name" value="YcxB-like_C"/>
</dbReference>
<feature type="domain" description="YcxB-like C-terminal" evidence="2">
    <location>
        <begin position="98"/>
        <end position="157"/>
    </location>
</feature>
<dbReference type="Pfam" id="PF14317">
    <property type="entry name" value="YcxB"/>
    <property type="match status" value="1"/>
</dbReference>
<dbReference type="Proteomes" id="UP000266118">
    <property type="component" value="Chromosome"/>
</dbReference>
<dbReference type="RefSeq" id="WP_119984263.1">
    <property type="nucleotide sequence ID" value="NZ_CP032489.1"/>
</dbReference>
<protein>
    <submittedName>
        <fullName evidence="3">YcxB family protein</fullName>
    </submittedName>
</protein>
<keyword evidence="4" id="KW-1185">Reference proteome</keyword>
<reference evidence="3 4" key="1">
    <citation type="submission" date="2018-09" db="EMBL/GenBank/DDBJ databases">
        <title>Arachidicoccus sp. nov., a bacterium isolated from soil.</title>
        <authorList>
            <person name="Weon H.-Y."/>
            <person name="Kwon S.-W."/>
            <person name="Lee S.A."/>
        </authorList>
    </citation>
    <scope>NUCLEOTIDE SEQUENCE [LARGE SCALE GENOMIC DNA]</scope>
    <source>
        <strain evidence="3 4">KIS59-12</strain>
    </source>
</reference>
<dbReference type="OrthoDB" id="665423at2"/>
<dbReference type="KEGG" id="ark:D6B99_01100"/>
<proteinExistence type="predicted"/>
<keyword evidence="1" id="KW-0472">Membrane</keyword>
<feature type="transmembrane region" description="Helical" evidence="1">
    <location>
        <begin position="28"/>
        <end position="47"/>
    </location>
</feature>
<evidence type="ECO:0000313" key="3">
    <source>
        <dbReference type="EMBL" id="AYD46339.1"/>
    </source>
</evidence>
<dbReference type="AlphaFoldDB" id="A0A386HL38"/>
<keyword evidence="1" id="KW-1133">Transmembrane helix</keyword>
<evidence type="ECO:0000259" key="2">
    <source>
        <dbReference type="Pfam" id="PF14317"/>
    </source>
</evidence>
<dbReference type="EMBL" id="CP032489">
    <property type="protein sequence ID" value="AYD46339.1"/>
    <property type="molecule type" value="Genomic_DNA"/>
</dbReference>
<organism evidence="3 4">
    <name type="scientific">Arachidicoccus soli</name>
    <dbReference type="NCBI Taxonomy" id="2341117"/>
    <lineage>
        <taxon>Bacteria</taxon>
        <taxon>Pseudomonadati</taxon>
        <taxon>Bacteroidota</taxon>
        <taxon>Chitinophagia</taxon>
        <taxon>Chitinophagales</taxon>
        <taxon>Chitinophagaceae</taxon>
        <taxon>Arachidicoccus</taxon>
    </lineage>
</organism>
<evidence type="ECO:0000256" key="1">
    <source>
        <dbReference type="SAM" id="Phobius"/>
    </source>
</evidence>
<name>A0A386HL38_9BACT</name>
<evidence type="ECO:0000313" key="4">
    <source>
        <dbReference type="Proteomes" id="UP000266118"/>
    </source>
</evidence>
<gene>
    <name evidence="3" type="ORF">D6B99_01100</name>
</gene>
<sequence length="161" mass="19116">MNNFSITTQLSQKEYCRLFVRLSYKQRLYQIITIMGVLLLILSVFRFFTTSIVSERTQWFLFCFSVYCLVLFPLIVWLRAKRIYKSNKGLQSTIHYTFGETGLTLNASGIESKFEWKDFSKVQQTSEFILLFGYNRAAYFIKLKDLTQEQIDFIKTKITKK</sequence>
<keyword evidence="1" id="KW-0812">Transmembrane</keyword>
<accession>A0A386HL38</accession>
<feature type="transmembrane region" description="Helical" evidence="1">
    <location>
        <begin position="59"/>
        <end position="78"/>
    </location>
</feature>